<evidence type="ECO:0000313" key="5">
    <source>
        <dbReference type="EMBL" id="QHL90521.1"/>
    </source>
</evidence>
<dbReference type="InterPro" id="IPR036388">
    <property type="entry name" value="WH-like_DNA-bd_sf"/>
</dbReference>
<dbReference type="InterPro" id="IPR039420">
    <property type="entry name" value="WalR-like"/>
</dbReference>
<dbReference type="PANTHER" id="PTHR43214">
    <property type="entry name" value="TWO-COMPONENT RESPONSE REGULATOR"/>
    <property type="match status" value="1"/>
</dbReference>
<evidence type="ECO:0000256" key="3">
    <source>
        <dbReference type="ARBA" id="ARBA00023163"/>
    </source>
</evidence>
<organism evidence="5 6">
    <name type="scientific">Sphingomonas changnyeongensis</name>
    <dbReference type="NCBI Taxonomy" id="2698679"/>
    <lineage>
        <taxon>Bacteria</taxon>
        <taxon>Pseudomonadati</taxon>
        <taxon>Pseudomonadota</taxon>
        <taxon>Alphaproteobacteria</taxon>
        <taxon>Sphingomonadales</taxon>
        <taxon>Sphingomonadaceae</taxon>
        <taxon>Sphingomonas</taxon>
    </lineage>
</organism>
<dbReference type="KEGG" id="schy:GVO57_06285"/>
<keyword evidence="6" id="KW-1185">Reference proteome</keyword>
<dbReference type="AlphaFoldDB" id="A0A7Z2NW27"/>
<name>A0A7Z2NW27_9SPHN</name>
<dbReference type="Gene3D" id="1.10.10.10">
    <property type="entry name" value="Winged helix-like DNA-binding domain superfamily/Winged helix DNA-binding domain"/>
    <property type="match status" value="1"/>
</dbReference>
<dbReference type="SMART" id="SM00421">
    <property type="entry name" value="HTH_LUXR"/>
    <property type="match status" value="1"/>
</dbReference>
<dbReference type="PRINTS" id="PR00038">
    <property type="entry name" value="HTHLUXR"/>
</dbReference>
<proteinExistence type="predicted"/>
<keyword evidence="3" id="KW-0804">Transcription</keyword>
<gene>
    <name evidence="5" type="ORF">GVO57_06285</name>
</gene>
<evidence type="ECO:0000256" key="1">
    <source>
        <dbReference type="ARBA" id="ARBA00023015"/>
    </source>
</evidence>
<keyword evidence="1" id="KW-0805">Transcription regulation</keyword>
<dbReference type="RefSeq" id="WP_160592449.1">
    <property type="nucleotide sequence ID" value="NZ_CP047895.1"/>
</dbReference>
<keyword evidence="2" id="KW-0238">DNA-binding</keyword>
<evidence type="ECO:0000313" key="6">
    <source>
        <dbReference type="Proteomes" id="UP000464468"/>
    </source>
</evidence>
<dbReference type="InterPro" id="IPR016032">
    <property type="entry name" value="Sig_transdc_resp-reg_C-effctor"/>
</dbReference>
<dbReference type="PANTHER" id="PTHR43214:SF41">
    <property type="entry name" value="NITRATE_NITRITE RESPONSE REGULATOR PROTEIN NARP"/>
    <property type="match status" value="1"/>
</dbReference>
<protein>
    <recommendedName>
        <fullName evidence="4">HTH luxR-type domain-containing protein</fullName>
    </recommendedName>
</protein>
<dbReference type="CDD" id="cd06170">
    <property type="entry name" value="LuxR_C_like"/>
    <property type="match status" value="1"/>
</dbReference>
<dbReference type="Pfam" id="PF00196">
    <property type="entry name" value="GerE"/>
    <property type="match status" value="1"/>
</dbReference>
<dbReference type="InterPro" id="IPR000792">
    <property type="entry name" value="Tscrpt_reg_LuxR_C"/>
</dbReference>
<sequence>MIEGQPVPLDGASAERISAFLLEPACEELTVPGQIVGSQTLILIRALRLEGWEAPWGALELRQPAPERMLATGPIIEIFGLTAAEARVAEALANGMTATDIALKLGKSLDTVRSHIKSLYTKIGVNSREALLSRLHTYGR</sequence>
<reference evidence="5 6" key="1">
    <citation type="submission" date="2020-01" db="EMBL/GenBank/DDBJ databases">
        <title>Sphingomonas sp. C33 whole genome sequece.</title>
        <authorList>
            <person name="Park C."/>
        </authorList>
    </citation>
    <scope>NUCLEOTIDE SEQUENCE [LARGE SCALE GENOMIC DNA]</scope>
    <source>
        <strain evidence="5 6">C33</strain>
    </source>
</reference>
<dbReference type="EMBL" id="CP047895">
    <property type="protein sequence ID" value="QHL90521.1"/>
    <property type="molecule type" value="Genomic_DNA"/>
</dbReference>
<dbReference type="Proteomes" id="UP000464468">
    <property type="component" value="Chromosome"/>
</dbReference>
<evidence type="ECO:0000256" key="2">
    <source>
        <dbReference type="ARBA" id="ARBA00023125"/>
    </source>
</evidence>
<dbReference type="SUPFAM" id="SSF46894">
    <property type="entry name" value="C-terminal effector domain of the bipartite response regulators"/>
    <property type="match status" value="1"/>
</dbReference>
<dbReference type="PROSITE" id="PS50043">
    <property type="entry name" value="HTH_LUXR_2"/>
    <property type="match status" value="1"/>
</dbReference>
<evidence type="ECO:0000259" key="4">
    <source>
        <dbReference type="PROSITE" id="PS50043"/>
    </source>
</evidence>
<dbReference type="GO" id="GO:0006355">
    <property type="term" value="P:regulation of DNA-templated transcription"/>
    <property type="evidence" value="ECO:0007669"/>
    <property type="project" value="InterPro"/>
</dbReference>
<feature type="domain" description="HTH luxR-type" evidence="4">
    <location>
        <begin position="74"/>
        <end position="139"/>
    </location>
</feature>
<accession>A0A7Z2NW27</accession>
<dbReference type="GO" id="GO:0003677">
    <property type="term" value="F:DNA binding"/>
    <property type="evidence" value="ECO:0007669"/>
    <property type="project" value="UniProtKB-KW"/>
</dbReference>